<dbReference type="Proteomes" id="UP000051302">
    <property type="component" value="Unassembled WGS sequence"/>
</dbReference>
<keyword evidence="1" id="KW-1133">Transmembrane helix</keyword>
<keyword evidence="3" id="KW-1185">Reference proteome</keyword>
<reference evidence="2 3" key="1">
    <citation type="journal article" date="2015" name="Genome Announc.">
        <title>Expanding the biotechnology potential of lactobacilli through comparative genomics of 213 strains and associated genera.</title>
        <authorList>
            <person name="Sun Z."/>
            <person name="Harris H.M."/>
            <person name="McCann A."/>
            <person name="Guo C."/>
            <person name="Argimon S."/>
            <person name="Zhang W."/>
            <person name="Yang X."/>
            <person name="Jeffery I.B."/>
            <person name="Cooney J.C."/>
            <person name="Kagawa T.F."/>
            <person name="Liu W."/>
            <person name="Song Y."/>
            <person name="Salvetti E."/>
            <person name="Wrobel A."/>
            <person name="Rasinkangas P."/>
            <person name="Parkhill J."/>
            <person name="Rea M.C."/>
            <person name="O'Sullivan O."/>
            <person name="Ritari J."/>
            <person name="Douillard F.P."/>
            <person name="Paul Ross R."/>
            <person name="Yang R."/>
            <person name="Briner A.E."/>
            <person name="Felis G.E."/>
            <person name="de Vos W.M."/>
            <person name="Barrangou R."/>
            <person name="Klaenhammer T.R."/>
            <person name="Caufield P.W."/>
            <person name="Cui Y."/>
            <person name="Zhang H."/>
            <person name="O'Toole P.W."/>
        </authorList>
    </citation>
    <scope>NUCLEOTIDE SEQUENCE [LARGE SCALE GENOMIC DNA]</scope>
    <source>
        <strain evidence="2 3">DSM 16982</strain>
    </source>
</reference>
<dbReference type="EMBL" id="AZFV01000008">
    <property type="protein sequence ID" value="KRM17596.1"/>
    <property type="molecule type" value="Genomic_DNA"/>
</dbReference>
<feature type="transmembrane region" description="Helical" evidence="1">
    <location>
        <begin position="12"/>
        <end position="29"/>
    </location>
</feature>
<dbReference type="PATRIC" id="fig|1423774.3.peg.2681"/>
<evidence type="ECO:0000313" key="3">
    <source>
        <dbReference type="Proteomes" id="UP000051302"/>
    </source>
</evidence>
<keyword evidence="1" id="KW-0812">Transmembrane</keyword>
<proteinExistence type="predicted"/>
<organism evidence="2 3">
    <name type="scientific">Companilactobacillus nantensis DSM 16982</name>
    <dbReference type="NCBI Taxonomy" id="1423774"/>
    <lineage>
        <taxon>Bacteria</taxon>
        <taxon>Bacillati</taxon>
        <taxon>Bacillota</taxon>
        <taxon>Bacilli</taxon>
        <taxon>Lactobacillales</taxon>
        <taxon>Lactobacillaceae</taxon>
        <taxon>Companilactobacillus</taxon>
    </lineage>
</organism>
<comment type="caution">
    <text evidence="2">The sequence shown here is derived from an EMBL/GenBank/DDBJ whole genome shotgun (WGS) entry which is preliminary data.</text>
</comment>
<keyword evidence="1" id="KW-0472">Membrane</keyword>
<dbReference type="RefSeq" id="WP_057891661.1">
    <property type="nucleotide sequence ID" value="NZ_AZFV01000008.1"/>
</dbReference>
<name>A0A0R1WT39_9LACO</name>
<protein>
    <submittedName>
        <fullName evidence="2">Uncharacterized protein</fullName>
    </submittedName>
</protein>
<evidence type="ECO:0000313" key="2">
    <source>
        <dbReference type="EMBL" id="KRM17596.1"/>
    </source>
</evidence>
<accession>A0A0R1WT39</accession>
<sequence length="196" mass="22839">MLKFGKKVTYRPILVSFYYALIPLIAAIYTQWPIMYLVGLAVFLTVLFVYYLPNLPLIFNYWETDEDMIRYNDMTSYKHRISMILLPHKNQLVTINKKDIQSITVTGKINDPDEITTPIQVTGYYAVLTPILSMIKNPITLNLIMKNGQKIELSVSRDFAYNNKKTIEKLNQFFDSLDDTQIKINNYPNHNNVSLN</sequence>
<gene>
    <name evidence="2" type="ORF">FD31_GL002581</name>
</gene>
<evidence type="ECO:0000256" key="1">
    <source>
        <dbReference type="SAM" id="Phobius"/>
    </source>
</evidence>
<dbReference type="AlphaFoldDB" id="A0A0R1WT39"/>
<feature type="transmembrane region" description="Helical" evidence="1">
    <location>
        <begin position="35"/>
        <end position="52"/>
    </location>
</feature>